<keyword evidence="5" id="KW-0676">Redox-active center</keyword>
<sequence>MKRLLPLLIFLPLAGIMLAGLYLNPRHVPSPLVDKPVPAFSLPSLSEPERHITPEDFRGHVWLLNVWASWCVSCRAEHPLLVNLLQEETILVGLNYKDIGDSALAWLKQWGNPYRVSVIDADGRVGLDWGVYGVPETFVIDDGGIIRHKHVGVLNERDIVETILPLVRRLQDAASK</sequence>
<evidence type="ECO:0000256" key="5">
    <source>
        <dbReference type="ARBA" id="ARBA00023284"/>
    </source>
</evidence>
<organism evidence="7 8">
    <name type="scientific">Candidatus Doriopsillibacter californiensis</name>
    <dbReference type="NCBI Taxonomy" id="2970740"/>
    <lineage>
        <taxon>Bacteria</taxon>
        <taxon>Pseudomonadati</taxon>
        <taxon>Pseudomonadota</taxon>
        <taxon>Gammaproteobacteria</taxon>
        <taxon>Candidatus Tethybacterales</taxon>
        <taxon>Candidatus Persebacteraceae</taxon>
        <taxon>Candidatus Doriopsillibacter</taxon>
    </lineage>
</organism>
<evidence type="ECO:0000256" key="2">
    <source>
        <dbReference type="ARBA" id="ARBA00007758"/>
    </source>
</evidence>
<dbReference type="Gene3D" id="3.40.30.10">
    <property type="entry name" value="Glutaredoxin"/>
    <property type="match status" value="1"/>
</dbReference>
<reference evidence="7" key="2">
    <citation type="journal article" date="2023" name="Microbiome">
        <title>Synthase-selected sorting approach identifies a beta-lactone synthase in a nudibranch symbiotic bacterium.</title>
        <authorList>
            <person name="Dzunkova M."/>
            <person name="La Clair J.J."/>
            <person name="Tyml T."/>
            <person name="Doud D."/>
            <person name="Schulz F."/>
            <person name="Piquer-Esteban S."/>
            <person name="Porcel Sanchis D."/>
            <person name="Osborn A."/>
            <person name="Robinson D."/>
            <person name="Louie K.B."/>
            <person name="Bowen B.P."/>
            <person name="Bowers R.M."/>
            <person name="Lee J."/>
            <person name="Arnau V."/>
            <person name="Diaz-Villanueva W."/>
            <person name="Stepanauskas R."/>
            <person name="Gosliner T."/>
            <person name="Date S.V."/>
            <person name="Northen T.R."/>
            <person name="Cheng J.F."/>
            <person name="Burkart M.D."/>
            <person name="Woyke T."/>
        </authorList>
    </citation>
    <scope>NUCLEOTIDE SEQUENCE</scope>
    <source>
        <strain evidence="7">Df01</strain>
    </source>
</reference>
<dbReference type="SUPFAM" id="SSF52833">
    <property type="entry name" value="Thioredoxin-like"/>
    <property type="match status" value="1"/>
</dbReference>
<keyword evidence="8" id="KW-1185">Reference proteome</keyword>
<dbReference type="InterPro" id="IPR013740">
    <property type="entry name" value="Redoxin"/>
</dbReference>
<keyword evidence="3" id="KW-0201">Cytochrome c-type biogenesis</keyword>
<feature type="domain" description="Thioredoxin" evidence="6">
    <location>
        <begin position="31"/>
        <end position="172"/>
    </location>
</feature>
<dbReference type="InterPro" id="IPR004799">
    <property type="entry name" value="Periplasmic_diS_OxRdtase_DsbE"/>
</dbReference>
<evidence type="ECO:0000256" key="3">
    <source>
        <dbReference type="ARBA" id="ARBA00022748"/>
    </source>
</evidence>
<dbReference type="InterPro" id="IPR013766">
    <property type="entry name" value="Thioredoxin_domain"/>
</dbReference>
<keyword evidence="4" id="KW-1015">Disulfide bond</keyword>
<evidence type="ECO:0000256" key="1">
    <source>
        <dbReference type="ARBA" id="ARBA00004383"/>
    </source>
</evidence>
<dbReference type="EMBL" id="JANQAO010000002">
    <property type="protein sequence ID" value="MDM5147448.1"/>
    <property type="molecule type" value="Genomic_DNA"/>
</dbReference>
<comment type="similarity">
    <text evidence="2">Belongs to the thioredoxin family. DsbE subfamily.</text>
</comment>
<comment type="subcellular location">
    <subcellularLocation>
        <location evidence="1">Cell inner membrane</location>
        <topology evidence="1">Single-pass membrane protein</topology>
        <orientation evidence="1">Periplasmic side</orientation>
    </subcellularLocation>
</comment>
<accession>A0ABT7QL49</accession>
<dbReference type="InterPro" id="IPR050553">
    <property type="entry name" value="Thioredoxin_ResA/DsbE_sf"/>
</dbReference>
<dbReference type="InterPro" id="IPR036249">
    <property type="entry name" value="Thioredoxin-like_sf"/>
</dbReference>
<name>A0ABT7QL49_9GAMM</name>
<evidence type="ECO:0000313" key="7">
    <source>
        <dbReference type="EMBL" id="MDM5147448.1"/>
    </source>
</evidence>
<dbReference type="PROSITE" id="PS51352">
    <property type="entry name" value="THIOREDOXIN_2"/>
    <property type="match status" value="1"/>
</dbReference>
<dbReference type="PROSITE" id="PS00194">
    <property type="entry name" value="THIOREDOXIN_1"/>
    <property type="match status" value="1"/>
</dbReference>
<gene>
    <name evidence="7" type="ORF">NQX30_03565</name>
</gene>
<dbReference type="PANTHER" id="PTHR42852">
    <property type="entry name" value="THIOL:DISULFIDE INTERCHANGE PROTEIN DSBE"/>
    <property type="match status" value="1"/>
</dbReference>
<dbReference type="PANTHER" id="PTHR42852:SF6">
    <property type="entry name" value="THIOL:DISULFIDE INTERCHANGE PROTEIN DSBE"/>
    <property type="match status" value="1"/>
</dbReference>
<dbReference type="Pfam" id="PF08534">
    <property type="entry name" value="Redoxin"/>
    <property type="match status" value="1"/>
</dbReference>
<comment type="caution">
    <text evidence="7">The sequence shown here is derived from an EMBL/GenBank/DDBJ whole genome shotgun (WGS) entry which is preliminary data.</text>
</comment>
<evidence type="ECO:0000256" key="4">
    <source>
        <dbReference type="ARBA" id="ARBA00023157"/>
    </source>
</evidence>
<dbReference type="CDD" id="cd03010">
    <property type="entry name" value="TlpA_like_DsbE"/>
    <property type="match status" value="1"/>
</dbReference>
<dbReference type="InterPro" id="IPR017937">
    <property type="entry name" value="Thioredoxin_CS"/>
</dbReference>
<dbReference type="Proteomes" id="UP001168167">
    <property type="component" value="Unassembled WGS sequence"/>
</dbReference>
<evidence type="ECO:0000259" key="6">
    <source>
        <dbReference type="PROSITE" id="PS51352"/>
    </source>
</evidence>
<reference evidence="7" key="1">
    <citation type="submission" date="2022-08" db="EMBL/GenBank/DDBJ databases">
        <authorList>
            <person name="Dzunkova M."/>
            <person name="La Clair J."/>
            <person name="Tyml T."/>
            <person name="Doud D."/>
            <person name="Schulz F."/>
            <person name="Piquer S."/>
            <person name="Porcel Sanchis D."/>
            <person name="Osborn A."/>
            <person name="Robinson D."/>
            <person name="Louie K.B."/>
            <person name="Bowen B.P."/>
            <person name="Bowers R."/>
            <person name="Lee J."/>
            <person name="Arnau Llombart V."/>
            <person name="Diaz Villanueva W."/>
            <person name="Gosliner T."/>
            <person name="Northen T."/>
            <person name="Cheng J.-F."/>
            <person name="Burkart M.D."/>
            <person name="Woyke T."/>
        </authorList>
    </citation>
    <scope>NUCLEOTIDE SEQUENCE</scope>
    <source>
        <strain evidence="7">Df01</strain>
    </source>
</reference>
<dbReference type="NCBIfam" id="TIGR00385">
    <property type="entry name" value="dsbE"/>
    <property type="match status" value="1"/>
</dbReference>
<protein>
    <submittedName>
        <fullName evidence="7">DsbE family thiol:disulfide interchange protein</fullName>
    </submittedName>
</protein>
<evidence type="ECO:0000313" key="8">
    <source>
        <dbReference type="Proteomes" id="UP001168167"/>
    </source>
</evidence>
<proteinExistence type="inferred from homology"/>